<dbReference type="STRING" id="27349.A0A0L6VS99"/>
<dbReference type="VEuPathDB" id="FungiDB:VP01_1191g7"/>
<evidence type="ECO:0000313" key="3">
    <source>
        <dbReference type="Proteomes" id="UP000037035"/>
    </source>
</evidence>
<feature type="region of interest" description="Disordered" evidence="1">
    <location>
        <begin position="1"/>
        <end position="26"/>
    </location>
</feature>
<protein>
    <submittedName>
        <fullName evidence="2">Uncharacterized protein</fullName>
    </submittedName>
</protein>
<reference evidence="2 3" key="1">
    <citation type="submission" date="2015-08" db="EMBL/GenBank/DDBJ databases">
        <title>Next Generation Sequencing and Analysis of the Genome of Puccinia sorghi L Schw, the Causal Agent of Maize Common Rust.</title>
        <authorList>
            <person name="Rochi L."/>
            <person name="Burguener G."/>
            <person name="Darino M."/>
            <person name="Turjanski A."/>
            <person name="Kreff E."/>
            <person name="Dieguez M.J."/>
            <person name="Sacco F."/>
        </authorList>
    </citation>
    <scope>NUCLEOTIDE SEQUENCE [LARGE SCALE GENOMIC DNA]</scope>
    <source>
        <strain evidence="2 3">RO10H11247</strain>
    </source>
</reference>
<comment type="caution">
    <text evidence="2">The sequence shown here is derived from an EMBL/GenBank/DDBJ whole genome shotgun (WGS) entry which is preliminary data.</text>
</comment>
<evidence type="ECO:0000313" key="2">
    <source>
        <dbReference type="EMBL" id="KNZ63070.1"/>
    </source>
</evidence>
<accession>A0A0L6VS99</accession>
<keyword evidence="3" id="KW-1185">Reference proteome</keyword>
<gene>
    <name evidence="2" type="ORF">VP01_1191g7</name>
</gene>
<dbReference type="Proteomes" id="UP000037035">
    <property type="component" value="Unassembled WGS sequence"/>
</dbReference>
<organism evidence="2 3">
    <name type="scientific">Puccinia sorghi</name>
    <dbReference type="NCBI Taxonomy" id="27349"/>
    <lineage>
        <taxon>Eukaryota</taxon>
        <taxon>Fungi</taxon>
        <taxon>Dikarya</taxon>
        <taxon>Basidiomycota</taxon>
        <taxon>Pucciniomycotina</taxon>
        <taxon>Pucciniomycetes</taxon>
        <taxon>Pucciniales</taxon>
        <taxon>Pucciniaceae</taxon>
        <taxon>Puccinia</taxon>
    </lineage>
</organism>
<sequence>MAQGDKSSGRKGGWRLSLTPAPQHRRPAQSTRCCCQLPKNWAKTEKQVAVFAAINLTKLTFNPVEAKNIQNGTYQFVYLSPKILLNSKLWYKRKKKKSALIGRHKECGIFWPFNPKQISSLIHKIFSIYPPERQNPNHLIITTLIYSSESVRLATSNFARRFHSCTGKSDKIALFQAFLKIRSPLFLCTMALGRDKIGPVVVVQLGFKYQMK</sequence>
<dbReference type="EMBL" id="LAVV01002132">
    <property type="protein sequence ID" value="KNZ63070.1"/>
    <property type="molecule type" value="Genomic_DNA"/>
</dbReference>
<evidence type="ECO:0000256" key="1">
    <source>
        <dbReference type="SAM" id="MobiDB-lite"/>
    </source>
</evidence>
<name>A0A0L6VS99_9BASI</name>
<proteinExistence type="predicted"/>
<dbReference type="AlphaFoldDB" id="A0A0L6VS99"/>